<evidence type="ECO:0000313" key="3">
    <source>
        <dbReference type="EMBL" id="NPE25954.1"/>
    </source>
</evidence>
<gene>
    <name evidence="3" type="ORF">HPS54_10600</name>
</gene>
<dbReference type="Gene3D" id="3.90.470.20">
    <property type="entry name" value="4'-phosphopantetheinyl transferase domain"/>
    <property type="match status" value="1"/>
</dbReference>
<evidence type="ECO:0000259" key="2">
    <source>
        <dbReference type="Pfam" id="PF01648"/>
    </source>
</evidence>
<reference evidence="3 4" key="1">
    <citation type="submission" date="2020-05" db="EMBL/GenBank/DDBJ databases">
        <title>Distinct polysaccharide utilization as determinants for interspecies competition between intestinal Prevotella spp.</title>
        <authorList>
            <person name="Galvez E.J.C."/>
            <person name="Iljazovic A."/>
            <person name="Strowig T."/>
        </authorList>
    </citation>
    <scope>NUCLEOTIDE SEQUENCE [LARGE SCALE GENOMIC DNA]</scope>
    <source>
        <strain evidence="3 4">PCHR</strain>
    </source>
</reference>
<sequence length="168" mass="18801">MTDTFKSEARCLEYLAVRALLSHMEGDDIRISHDGNGKPLLSNGAEISISHTRGYVAVIVSSVKRVAVDIEYVSERVGRVASKFLRDDENALSLHGQLLCWCAKETAYKLFSADNLGFHDIRISPCDLNGNTGVVKAENLKRNVEFDIYYNMTDKFMLTYAIYKAGNL</sequence>
<organism evidence="3 4">
    <name type="scientific">Xylanibacter caecicola</name>
    <dbReference type="NCBI Taxonomy" id="2736294"/>
    <lineage>
        <taxon>Bacteria</taxon>
        <taxon>Pseudomonadati</taxon>
        <taxon>Bacteroidota</taxon>
        <taxon>Bacteroidia</taxon>
        <taxon>Bacteroidales</taxon>
        <taxon>Prevotellaceae</taxon>
        <taxon>Xylanibacter</taxon>
    </lineage>
</organism>
<keyword evidence="1 3" id="KW-0808">Transferase</keyword>
<dbReference type="Pfam" id="PF01648">
    <property type="entry name" value="ACPS"/>
    <property type="match status" value="1"/>
</dbReference>
<dbReference type="InterPro" id="IPR037143">
    <property type="entry name" value="4-PPantetheinyl_Trfase_dom_sf"/>
</dbReference>
<comment type="caution">
    <text evidence="3">The sequence shown here is derived from an EMBL/GenBank/DDBJ whole genome shotgun (WGS) entry which is preliminary data.</text>
</comment>
<evidence type="ECO:0000256" key="1">
    <source>
        <dbReference type="ARBA" id="ARBA00022679"/>
    </source>
</evidence>
<protein>
    <submittedName>
        <fullName evidence="3">4'-phosphopantetheinyl transferase superfamily protein</fullName>
    </submittedName>
</protein>
<proteinExistence type="predicted"/>
<name>A0ABX2B7A9_9BACT</name>
<dbReference type="RefSeq" id="WP_172345419.1">
    <property type="nucleotide sequence ID" value="NZ_CASYYZ010000036.1"/>
</dbReference>
<evidence type="ECO:0000313" key="4">
    <source>
        <dbReference type="Proteomes" id="UP000820977"/>
    </source>
</evidence>
<dbReference type="GO" id="GO:0016740">
    <property type="term" value="F:transferase activity"/>
    <property type="evidence" value="ECO:0007669"/>
    <property type="project" value="UniProtKB-KW"/>
</dbReference>
<feature type="domain" description="4'-phosphopantetheinyl transferase" evidence="2">
    <location>
        <begin position="66"/>
        <end position="149"/>
    </location>
</feature>
<accession>A0ABX2B7A9</accession>
<dbReference type="EMBL" id="JABKKJ010000022">
    <property type="protein sequence ID" value="NPE25954.1"/>
    <property type="molecule type" value="Genomic_DNA"/>
</dbReference>
<keyword evidence="4" id="KW-1185">Reference proteome</keyword>
<dbReference type="SUPFAM" id="SSF56214">
    <property type="entry name" value="4'-phosphopantetheinyl transferase"/>
    <property type="match status" value="2"/>
</dbReference>
<dbReference type="InterPro" id="IPR008278">
    <property type="entry name" value="4-PPantetheinyl_Trfase_dom"/>
</dbReference>
<dbReference type="Proteomes" id="UP000820977">
    <property type="component" value="Unassembled WGS sequence"/>
</dbReference>